<protein>
    <recommendedName>
        <fullName evidence="3">DRBM domain-containing protein</fullName>
    </recommendedName>
</protein>
<gene>
    <name evidence="1" type="ORF">MNQ99_15905</name>
</gene>
<sequence length="63" mass="6963">MARVKLAQGDWTTPKAKNETTGVWRAWCRFGGFDVGRSPSSAPGRTKAIAEKNLMEALVARRE</sequence>
<proteinExistence type="predicted"/>
<name>A0ABY3W7D7_9MICC</name>
<evidence type="ECO:0008006" key="3">
    <source>
        <dbReference type="Google" id="ProtNLM"/>
    </source>
</evidence>
<reference evidence="1 2" key="1">
    <citation type="submission" date="2022-03" db="EMBL/GenBank/DDBJ databases">
        <title>Isotopic signatures of nitrous oxide derived from detoxification processes.</title>
        <authorList>
            <person name="Behrendt U."/>
            <person name="Buchen C."/>
            <person name="Well R."/>
            <person name="Ulrich A."/>
            <person name="Rohe L."/>
            <person name="Kolb S."/>
            <person name="Schloter M."/>
            <person name="Horn M.A."/>
            <person name="Augustin J."/>
        </authorList>
    </citation>
    <scope>NUCLEOTIDE SEQUENCE [LARGE SCALE GENOMIC DNA]</scope>
    <source>
        <strain evidence="1 2">S4-C24</strain>
    </source>
</reference>
<evidence type="ECO:0000313" key="1">
    <source>
        <dbReference type="EMBL" id="UNK45397.1"/>
    </source>
</evidence>
<evidence type="ECO:0000313" key="2">
    <source>
        <dbReference type="Proteomes" id="UP000829069"/>
    </source>
</evidence>
<dbReference type="EMBL" id="CP093326">
    <property type="protein sequence ID" value="UNK45397.1"/>
    <property type="molecule type" value="Genomic_DNA"/>
</dbReference>
<organism evidence="1 2">
    <name type="scientific">Arthrobacter sulfonylureivorans</name>
    <dbReference type="NCBI Taxonomy" id="2486855"/>
    <lineage>
        <taxon>Bacteria</taxon>
        <taxon>Bacillati</taxon>
        <taxon>Actinomycetota</taxon>
        <taxon>Actinomycetes</taxon>
        <taxon>Micrococcales</taxon>
        <taxon>Micrococcaceae</taxon>
        <taxon>Arthrobacter</taxon>
    </lineage>
</organism>
<dbReference type="RefSeq" id="WP_241913623.1">
    <property type="nucleotide sequence ID" value="NZ_CP093326.1"/>
</dbReference>
<dbReference type="Proteomes" id="UP000829069">
    <property type="component" value="Chromosome"/>
</dbReference>
<keyword evidence="2" id="KW-1185">Reference proteome</keyword>
<accession>A0ABY3W7D7</accession>